<sequence length="189" mass="20738">MLQSRPQVRPVGYQYSTACHDSDSDSSVISDRGCRPFTACKVAPAVATLASTASSSYVCSGTDTPAHYSTNTSTAPSLTCSPECCLKAQNGIQFVCPKPKRNGSVDSVKHKRFSICTPPPSDGAFNWSDSDDDEEYSRTEEDDDEDDCDNANSVLYRRLMRRHSSVKVCLYDEEDTVDDGEQAMFSQDL</sequence>
<evidence type="ECO:0000256" key="1">
    <source>
        <dbReference type="SAM" id="MobiDB-lite"/>
    </source>
</evidence>
<accession>A0A2T0FK57</accession>
<evidence type="ECO:0000313" key="2">
    <source>
        <dbReference type="EMBL" id="PRT55359.1"/>
    </source>
</evidence>
<feature type="compositionally biased region" description="Acidic residues" evidence="1">
    <location>
        <begin position="129"/>
        <end position="149"/>
    </location>
</feature>
<dbReference type="AlphaFoldDB" id="A0A2T0FK57"/>
<comment type="caution">
    <text evidence="2">The sequence shown here is derived from an EMBL/GenBank/DDBJ whole genome shotgun (WGS) entry which is preliminary data.</text>
</comment>
<dbReference type="RefSeq" id="XP_024665304.1">
    <property type="nucleotide sequence ID" value="XM_024809536.1"/>
</dbReference>
<dbReference type="EMBL" id="NDIQ01000021">
    <property type="protein sequence ID" value="PRT55359.1"/>
    <property type="molecule type" value="Genomic_DNA"/>
</dbReference>
<protein>
    <submittedName>
        <fullName evidence="2">Uncharacterized protein</fullName>
    </submittedName>
</protein>
<feature type="region of interest" description="Disordered" evidence="1">
    <location>
        <begin position="121"/>
        <end position="150"/>
    </location>
</feature>
<gene>
    <name evidence="2" type="ORF">B9G98_02979</name>
</gene>
<name>A0A2T0FK57_9ASCO</name>
<dbReference type="Proteomes" id="UP000238350">
    <property type="component" value="Unassembled WGS sequence"/>
</dbReference>
<evidence type="ECO:0000313" key="3">
    <source>
        <dbReference type="Proteomes" id="UP000238350"/>
    </source>
</evidence>
<keyword evidence="3" id="KW-1185">Reference proteome</keyword>
<proteinExistence type="predicted"/>
<organism evidence="2 3">
    <name type="scientific">Wickerhamiella sorbophila</name>
    <dbReference type="NCBI Taxonomy" id="45607"/>
    <lineage>
        <taxon>Eukaryota</taxon>
        <taxon>Fungi</taxon>
        <taxon>Dikarya</taxon>
        <taxon>Ascomycota</taxon>
        <taxon>Saccharomycotina</taxon>
        <taxon>Dipodascomycetes</taxon>
        <taxon>Dipodascales</taxon>
        <taxon>Trichomonascaceae</taxon>
        <taxon>Wickerhamiella</taxon>
    </lineage>
</organism>
<reference evidence="2 3" key="1">
    <citation type="submission" date="2017-04" db="EMBL/GenBank/DDBJ databases">
        <title>Genome sequencing of [Candida] sorbophila.</title>
        <authorList>
            <person name="Ahn J.O."/>
        </authorList>
    </citation>
    <scope>NUCLEOTIDE SEQUENCE [LARGE SCALE GENOMIC DNA]</scope>
    <source>
        <strain evidence="2 3">DS02</strain>
    </source>
</reference>
<dbReference type="GeneID" id="36516727"/>